<dbReference type="InterPro" id="IPR007855">
    <property type="entry name" value="RDRP"/>
</dbReference>
<keyword evidence="1" id="KW-0808">Transferase</keyword>
<keyword evidence="4" id="KW-1185">Reference proteome</keyword>
<dbReference type="InterPro" id="IPR057596">
    <property type="entry name" value="RDRP_core"/>
</dbReference>
<proteinExistence type="inferred from homology"/>
<dbReference type="EC" id="2.7.7.48" evidence="1"/>
<dbReference type="Pfam" id="PF05183">
    <property type="entry name" value="RdRP"/>
    <property type="match status" value="1"/>
</dbReference>
<accession>A0AAD9IRM4</accession>
<organism evidence="3 4">
    <name type="scientific">Paralvinella palmiformis</name>
    <dbReference type="NCBI Taxonomy" id="53620"/>
    <lineage>
        <taxon>Eukaryota</taxon>
        <taxon>Metazoa</taxon>
        <taxon>Spiralia</taxon>
        <taxon>Lophotrochozoa</taxon>
        <taxon>Annelida</taxon>
        <taxon>Polychaeta</taxon>
        <taxon>Sedentaria</taxon>
        <taxon>Canalipalpata</taxon>
        <taxon>Terebellida</taxon>
        <taxon>Terebelliformia</taxon>
        <taxon>Alvinellidae</taxon>
        <taxon>Paralvinella</taxon>
    </lineage>
</organism>
<gene>
    <name evidence="3" type="ORF">LSH36_2154g00000</name>
</gene>
<sequence length="112" mass="13159">MRVISLPPETVQMNRVLREYVAPKFRQAIEDERLKTFLLEGFRIGGKTYELLGCSNSQLRQHVCWMYAKERDSGITVEDFRHGMGDVANIRYVWLCTFLDLDSSRRPLMAWT</sequence>
<feature type="domain" description="RDRP core" evidence="2">
    <location>
        <begin position="2"/>
        <end position="92"/>
    </location>
</feature>
<keyword evidence="1" id="KW-0548">Nucleotidyltransferase</keyword>
<evidence type="ECO:0000259" key="2">
    <source>
        <dbReference type="Pfam" id="PF05183"/>
    </source>
</evidence>
<dbReference type="PANTHER" id="PTHR23079">
    <property type="entry name" value="RNA-DEPENDENT RNA POLYMERASE"/>
    <property type="match status" value="1"/>
</dbReference>
<dbReference type="GO" id="GO:0031380">
    <property type="term" value="C:nuclear RNA-directed RNA polymerase complex"/>
    <property type="evidence" value="ECO:0007669"/>
    <property type="project" value="TreeGrafter"/>
</dbReference>
<evidence type="ECO:0000313" key="3">
    <source>
        <dbReference type="EMBL" id="KAK2138990.1"/>
    </source>
</evidence>
<reference evidence="3" key="1">
    <citation type="journal article" date="2023" name="Mol. Biol. Evol.">
        <title>Third-Generation Sequencing Reveals the Adaptive Role of the Epigenome in Three Deep-Sea Polychaetes.</title>
        <authorList>
            <person name="Perez M."/>
            <person name="Aroh O."/>
            <person name="Sun Y."/>
            <person name="Lan Y."/>
            <person name="Juniper S.K."/>
            <person name="Young C.R."/>
            <person name="Angers B."/>
            <person name="Qian P.Y."/>
        </authorList>
    </citation>
    <scope>NUCLEOTIDE SEQUENCE</scope>
    <source>
        <strain evidence="3">P08H-3</strain>
    </source>
</reference>
<evidence type="ECO:0000256" key="1">
    <source>
        <dbReference type="RuleBase" id="RU363098"/>
    </source>
</evidence>
<comment type="similarity">
    <text evidence="1">Belongs to the RdRP family.</text>
</comment>
<dbReference type="Proteomes" id="UP001208570">
    <property type="component" value="Unassembled WGS sequence"/>
</dbReference>
<dbReference type="GO" id="GO:0003968">
    <property type="term" value="F:RNA-directed RNA polymerase activity"/>
    <property type="evidence" value="ECO:0007669"/>
    <property type="project" value="UniProtKB-KW"/>
</dbReference>
<dbReference type="EMBL" id="JAODUP010002145">
    <property type="protein sequence ID" value="KAK2138990.1"/>
    <property type="molecule type" value="Genomic_DNA"/>
</dbReference>
<keyword evidence="1" id="KW-0694">RNA-binding</keyword>
<comment type="catalytic activity">
    <reaction evidence="1">
        <text>RNA(n) + a ribonucleoside 5'-triphosphate = RNA(n+1) + diphosphate</text>
        <dbReference type="Rhea" id="RHEA:21248"/>
        <dbReference type="Rhea" id="RHEA-COMP:14527"/>
        <dbReference type="Rhea" id="RHEA-COMP:17342"/>
        <dbReference type="ChEBI" id="CHEBI:33019"/>
        <dbReference type="ChEBI" id="CHEBI:61557"/>
        <dbReference type="ChEBI" id="CHEBI:140395"/>
        <dbReference type="EC" id="2.7.7.48"/>
    </reaction>
</comment>
<name>A0AAD9IRM4_9ANNE</name>
<dbReference type="AlphaFoldDB" id="A0AAD9IRM4"/>
<dbReference type="PANTHER" id="PTHR23079:SF55">
    <property type="entry name" value="RNA-DIRECTED RNA POLYMERASE"/>
    <property type="match status" value="1"/>
</dbReference>
<keyword evidence="1" id="KW-0696">RNA-directed RNA polymerase</keyword>
<dbReference type="GO" id="GO:0003723">
    <property type="term" value="F:RNA binding"/>
    <property type="evidence" value="ECO:0007669"/>
    <property type="project" value="UniProtKB-KW"/>
</dbReference>
<dbReference type="GO" id="GO:0030422">
    <property type="term" value="P:siRNA processing"/>
    <property type="evidence" value="ECO:0007669"/>
    <property type="project" value="TreeGrafter"/>
</dbReference>
<protein>
    <recommendedName>
        <fullName evidence="1">RNA-dependent RNA polymerase</fullName>
        <ecNumber evidence="1">2.7.7.48</ecNumber>
    </recommendedName>
</protein>
<evidence type="ECO:0000313" key="4">
    <source>
        <dbReference type="Proteomes" id="UP001208570"/>
    </source>
</evidence>
<comment type="caution">
    <text evidence="3">The sequence shown here is derived from an EMBL/GenBank/DDBJ whole genome shotgun (WGS) entry which is preliminary data.</text>
</comment>